<dbReference type="InterPro" id="IPR011047">
    <property type="entry name" value="Quinoprotein_ADH-like_sf"/>
</dbReference>
<accession>A0ABU3DGS1</accession>
<sequence>MKAFSILAGAALASLALTGCNRETILPGERVGVRDVLDMGRVEGELPPAGARAFAAPAQVNHSEWTHRNGTARHEIQHPALGASLSRIWTANIGEGDTRKQRITADPVVSGGRVFTLDSVSTVSAHSTSGALLWSRNLRPAGESSRGASGGGLAIGGGRLFVSTGYGELRALDPATGAEMWEQEFDGPISGAPTVMGDLVYVSTRDARAFAVGAANGRLQWQVAAAPTDSVMVNGAGPAASGAAVVFPFGSAELVTTLPRGGLQIWNATLAGKRLGRAWAGVTDITGDPVIDGNVVYAGSPSGRVAAFELGTGERLWTAREGAMSPVWPAGGSVFLVSDINELVRLDAATGQKIWANPLPFFTNDAPKRRRDIYTHYGPILAGGRLWVGSSDGLLRAFSPETGALAAQVELPGGASTNPVVAGGTLYIVSGSGQLHAYR</sequence>
<dbReference type="InterPro" id="IPR015943">
    <property type="entry name" value="WD40/YVTN_repeat-like_dom_sf"/>
</dbReference>
<dbReference type="Pfam" id="PF13360">
    <property type="entry name" value="PQQ_2"/>
    <property type="match status" value="2"/>
</dbReference>
<dbReference type="EMBL" id="JAVRHL010000002">
    <property type="protein sequence ID" value="MDT0682753.1"/>
    <property type="molecule type" value="Genomic_DNA"/>
</dbReference>
<protein>
    <submittedName>
        <fullName evidence="2">PQQ-binding-like beta-propeller repeat protein</fullName>
    </submittedName>
</protein>
<dbReference type="SMART" id="SM00564">
    <property type="entry name" value="PQQ"/>
    <property type="match status" value="6"/>
</dbReference>
<dbReference type="InterPro" id="IPR002372">
    <property type="entry name" value="PQQ_rpt_dom"/>
</dbReference>
<dbReference type="PROSITE" id="PS51257">
    <property type="entry name" value="PROKAR_LIPOPROTEIN"/>
    <property type="match status" value="1"/>
</dbReference>
<dbReference type="RefSeq" id="WP_311690608.1">
    <property type="nucleotide sequence ID" value="NZ_JAVRHL010000002.1"/>
</dbReference>
<dbReference type="SUPFAM" id="SSF50998">
    <property type="entry name" value="Quinoprotein alcohol dehydrogenase-like"/>
    <property type="match status" value="1"/>
</dbReference>
<keyword evidence="3" id="KW-1185">Reference proteome</keyword>
<gene>
    <name evidence="2" type="ORF">RM543_08645</name>
</gene>
<feature type="domain" description="Pyrrolo-quinoline quinone repeat" evidence="1">
    <location>
        <begin position="382"/>
        <end position="438"/>
    </location>
</feature>
<comment type="caution">
    <text evidence="2">The sequence shown here is derived from an EMBL/GenBank/DDBJ whole genome shotgun (WGS) entry which is preliminary data.</text>
</comment>
<organism evidence="2 3">
    <name type="scientific">Tropicimonas omnivorans</name>
    <dbReference type="NCBI Taxonomy" id="3075590"/>
    <lineage>
        <taxon>Bacteria</taxon>
        <taxon>Pseudomonadati</taxon>
        <taxon>Pseudomonadota</taxon>
        <taxon>Alphaproteobacteria</taxon>
        <taxon>Rhodobacterales</taxon>
        <taxon>Roseobacteraceae</taxon>
        <taxon>Tropicimonas</taxon>
    </lineage>
</organism>
<dbReference type="InterPro" id="IPR018391">
    <property type="entry name" value="PQQ_b-propeller_rpt"/>
</dbReference>
<proteinExistence type="predicted"/>
<reference evidence="2 3" key="1">
    <citation type="submission" date="2023-09" db="EMBL/GenBank/DDBJ databases">
        <authorList>
            <person name="Rey-Velasco X."/>
        </authorList>
    </citation>
    <scope>NUCLEOTIDE SEQUENCE [LARGE SCALE GENOMIC DNA]</scope>
    <source>
        <strain evidence="2 3">F158</strain>
    </source>
</reference>
<feature type="domain" description="Pyrrolo-quinoline quinone repeat" evidence="1">
    <location>
        <begin position="121"/>
        <end position="357"/>
    </location>
</feature>
<evidence type="ECO:0000313" key="2">
    <source>
        <dbReference type="EMBL" id="MDT0682753.1"/>
    </source>
</evidence>
<evidence type="ECO:0000259" key="1">
    <source>
        <dbReference type="Pfam" id="PF13360"/>
    </source>
</evidence>
<name>A0ABU3DGS1_9RHOB</name>
<evidence type="ECO:0000313" key="3">
    <source>
        <dbReference type="Proteomes" id="UP001265259"/>
    </source>
</evidence>
<dbReference type="PANTHER" id="PTHR34512">
    <property type="entry name" value="CELL SURFACE PROTEIN"/>
    <property type="match status" value="1"/>
</dbReference>
<dbReference type="Gene3D" id="2.130.10.10">
    <property type="entry name" value="YVTN repeat-like/Quinoprotein amine dehydrogenase"/>
    <property type="match status" value="1"/>
</dbReference>
<dbReference type="PANTHER" id="PTHR34512:SF30">
    <property type="entry name" value="OUTER MEMBRANE PROTEIN ASSEMBLY FACTOR BAMB"/>
    <property type="match status" value="1"/>
</dbReference>
<dbReference type="Proteomes" id="UP001265259">
    <property type="component" value="Unassembled WGS sequence"/>
</dbReference>